<organism evidence="1">
    <name type="scientific">uncultured prokaryote</name>
    <dbReference type="NCBI Taxonomy" id="198431"/>
    <lineage>
        <taxon>unclassified sequences</taxon>
        <taxon>environmental samples</taxon>
    </lineage>
</organism>
<protein>
    <submittedName>
        <fullName evidence="1">Uncharacterized protein</fullName>
    </submittedName>
</protein>
<dbReference type="EMBL" id="LN854246">
    <property type="protein sequence ID" value="CRY97792.1"/>
    <property type="molecule type" value="Genomic_DNA"/>
</dbReference>
<accession>A0A0H5QQ35</accession>
<sequence length="88" mass="9887">MTTPNPSVNGWEQLSMLQPDVIEVILKVGIMHADNHCQAQIEVYDRSGEQLLAMQSRPHFRLEDADKEVTAILRDARKAILGFTGPFP</sequence>
<evidence type="ECO:0000313" key="1">
    <source>
        <dbReference type="EMBL" id="CRY97792.1"/>
    </source>
</evidence>
<name>A0A0H5QQ35_9ZZZZ</name>
<reference evidence="1" key="1">
    <citation type="submission" date="2015-06" db="EMBL/GenBank/DDBJ databases">
        <authorList>
            <person name="Joergensen T."/>
        </authorList>
    </citation>
    <scope>NUCLEOTIDE SEQUENCE</scope>
    <source>
        <strain evidence="1">RGFK1744</strain>
    </source>
</reference>
<dbReference type="AlphaFoldDB" id="A0A0H5QQ35"/>
<reference evidence="1" key="2">
    <citation type="submission" date="2015-07" db="EMBL/GenBank/DDBJ databases">
        <title>Plasmids, circular viruses and viroids from rat gut.</title>
        <authorList>
            <person name="Jorgensen T.J."/>
            <person name="Hansen M.A."/>
            <person name="Xu Z."/>
            <person name="Tabak M.A."/>
            <person name="Sorensen S.J."/>
            <person name="Hansen L.H."/>
        </authorList>
    </citation>
    <scope>NUCLEOTIDE SEQUENCE</scope>
    <source>
        <strain evidence="1">RGFK1744</strain>
    </source>
</reference>
<proteinExistence type="predicted"/>